<dbReference type="Pfam" id="PF07690">
    <property type="entry name" value="MFS_1"/>
    <property type="match status" value="1"/>
</dbReference>
<feature type="transmembrane region" description="Helical" evidence="2">
    <location>
        <begin position="230"/>
        <end position="247"/>
    </location>
</feature>
<dbReference type="Proteomes" id="UP000295818">
    <property type="component" value="Unassembled WGS sequence"/>
</dbReference>
<feature type="transmembrane region" description="Helical" evidence="2">
    <location>
        <begin position="259"/>
        <end position="280"/>
    </location>
</feature>
<evidence type="ECO:0000313" key="4">
    <source>
        <dbReference type="Proteomes" id="UP000295818"/>
    </source>
</evidence>
<dbReference type="InterPro" id="IPR053160">
    <property type="entry name" value="MFS_DHA3_Transporter"/>
</dbReference>
<feature type="transmembrane region" description="Helical" evidence="2">
    <location>
        <begin position="96"/>
        <end position="119"/>
    </location>
</feature>
<dbReference type="SUPFAM" id="SSF103473">
    <property type="entry name" value="MFS general substrate transporter"/>
    <property type="match status" value="1"/>
</dbReference>
<feature type="transmembrane region" description="Helical" evidence="2">
    <location>
        <begin position="287"/>
        <end position="306"/>
    </location>
</feature>
<feature type="region of interest" description="Disordered" evidence="1">
    <location>
        <begin position="405"/>
        <end position="427"/>
    </location>
</feature>
<name>A0ABY2BQE3_9ACTN</name>
<feature type="transmembrane region" description="Helical" evidence="2">
    <location>
        <begin position="163"/>
        <end position="183"/>
    </location>
</feature>
<gene>
    <name evidence="3" type="ORF">EV644_103539</name>
</gene>
<feature type="transmembrane region" description="Helical" evidence="2">
    <location>
        <begin position="42"/>
        <end position="60"/>
    </location>
</feature>
<feature type="transmembrane region" description="Helical" evidence="2">
    <location>
        <begin position="371"/>
        <end position="392"/>
    </location>
</feature>
<keyword evidence="2" id="KW-0812">Transmembrane</keyword>
<protein>
    <submittedName>
        <fullName evidence="3">MFS transporter</fullName>
    </submittedName>
</protein>
<keyword evidence="2" id="KW-1133">Transmembrane helix</keyword>
<feature type="transmembrane region" description="Helical" evidence="2">
    <location>
        <begin position="72"/>
        <end position="90"/>
    </location>
</feature>
<dbReference type="InterPro" id="IPR036259">
    <property type="entry name" value="MFS_trans_sf"/>
</dbReference>
<dbReference type="PANTHER" id="PTHR23530">
    <property type="entry name" value="TRANSPORT PROTEIN-RELATED"/>
    <property type="match status" value="1"/>
</dbReference>
<evidence type="ECO:0000256" key="2">
    <source>
        <dbReference type="SAM" id="Phobius"/>
    </source>
</evidence>
<dbReference type="RefSeq" id="WP_241998864.1">
    <property type="nucleotide sequence ID" value="NZ_SLWM01000003.1"/>
</dbReference>
<evidence type="ECO:0000256" key="1">
    <source>
        <dbReference type="SAM" id="MobiDB-lite"/>
    </source>
</evidence>
<keyword evidence="2" id="KW-0472">Membrane</keyword>
<feature type="transmembrane region" description="Helical" evidence="2">
    <location>
        <begin position="140"/>
        <end position="157"/>
    </location>
</feature>
<organism evidence="3 4">
    <name type="scientific">Kribbella orskensis</name>
    <dbReference type="NCBI Taxonomy" id="2512216"/>
    <lineage>
        <taxon>Bacteria</taxon>
        <taxon>Bacillati</taxon>
        <taxon>Actinomycetota</taxon>
        <taxon>Actinomycetes</taxon>
        <taxon>Propionibacteriales</taxon>
        <taxon>Kribbellaceae</taxon>
        <taxon>Kribbella</taxon>
    </lineage>
</organism>
<feature type="transmembrane region" description="Helical" evidence="2">
    <location>
        <begin position="312"/>
        <end position="332"/>
    </location>
</feature>
<dbReference type="PANTHER" id="PTHR23530:SF1">
    <property type="entry name" value="PERMEASE, MAJOR FACILITATOR SUPERFAMILY-RELATED"/>
    <property type="match status" value="1"/>
</dbReference>
<dbReference type="InterPro" id="IPR011701">
    <property type="entry name" value="MFS"/>
</dbReference>
<evidence type="ECO:0000313" key="3">
    <source>
        <dbReference type="EMBL" id="TCO27835.1"/>
    </source>
</evidence>
<sequence length="427" mass="44247">MSAVPRSLSARIVAYEALQDFIPLYPLYQLLFTDHGLSAAEISTLFIIWSTTAFLLEVPSGALADTFSRRRLLILGSVLSGLGFASWIVVPSYTGFALGFVLWGVSSALISGTFEALVYDELAAREAADRYAGLLGRARSASLVLNLAATLLAAPLYELGGYPLVGAVSLLSCLMQVVVALSLPEAARVATADETEEVEPGARHGPLGRYALMLRSGLAEASTSRTVRKAVALVALLGGFLAFDEYFPLLARDVGASTMLVPLLIAGTVAAQAIGGALAGPAYRRRSSFFGVALGLAAGLLAWGSLSGTAQGFVPIAVGYGVMQLVIVVAEARLQDAIQGPARATVTSVSGLFAEVFAVAVYAGFALGSVWLSLPILVAGLTVPLLLTALITPFTLPPPAVRANDDADDVHLPGPTPRGSHPGGPGR</sequence>
<feature type="transmembrane region" description="Helical" evidence="2">
    <location>
        <begin position="344"/>
        <end position="365"/>
    </location>
</feature>
<keyword evidence="4" id="KW-1185">Reference proteome</keyword>
<proteinExistence type="predicted"/>
<dbReference type="Gene3D" id="1.20.1250.20">
    <property type="entry name" value="MFS general substrate transporter like domains"/>
    <property type="match status" value="1"/>
</dbReference>
<comment type="caution">
    <text evidence="3">The sequence shown here is derived from an EMBL/GenBank/DDBJ whole genome shotgun (WGS) entry which is preliminary data.</text>
</comment>
<reference evidence="3 4" key="1">
    <citation type="journal article" date="2015" name="Stand. Genomic Sci.">
        <title>Genomic Encyclopedia of Bacterial and Archaeal Type Strains, Phase III: the genomes of soil and plant-associated and newly described type strains.</title>
        <authorList>
            <person name="Whitman W.B."/>
            <person name="Woyke T."/>
            <person name="Klenk H.P."/>
            <person name="Zhou Y."/>
            <person name="Lilburn T.G."/>
            <person name="Beck B.J."/>
            <person name="De Vos P."/>
            <person name="Vandamme P."/>
            <person name="Eisen J.A."/>
            <person name="Garrity G."/>
            <person name="Hugenholtz P."/>
            <person name="Kyrpides N.C."/>
        </authorList>
    </citation>
    <scope>NUCLEOTIDE SEQUENCE [LARGE SCALE GENOMIC DNA]</scope>
    <source>
        <strain evidence="3 4">VKM Ac-2538</strain>
    </source>
</reference>
<accession>A0ABY2BQE3</accession>
<dbReference type="EMBL" id="SLWM01000003">
    <property type="protein sequence ID" value="TCO27835.1"/>
    <property type="molecule type" value="Genomic_DNA"/>
</dbReference>